<dbReference type="AlphaFoldDB" id="A0A8H5HDG7"/>
<dbReference type="Proteomes" id="UP000565441">
    <property type="component" value="Unassembled WGS sequence"/>
</dbReference>
<protein>
    <recommendedName>
        <fullName evidence="3">Transcription activator GCR1-like domain-containing protein</fullName>
    </recommendedName>
</protein>
<name>A0A8H5HDG7_9AGAR</name>
<evidence type="ECO:0000313" key="2">
    <source>
        <dbReference type="Proteomes" id="UP000565441"/>
    </source>
</evidence>
<proteinExistence type="predicted"/>
<keyword evidence="2" id="KW-1185">Reference proteome</keyword>
<evidence type="ECO:0000313" key="1">
    <source>
        <dbReference type="EMBL" id="KAF5381273.1"/>
    </source>
</evidence>
<accession>A0A8H5HDG7</accession>
<reference evidence="1 2" key="1">
    <citation type="journal article" date="2020" name="ISME J.">
        <title>Uncovering the hidden diversity of litter-decomposition mechanisms in mushroom-forming fungi.</title>
        <authorList>
            <person name="Floudas D."/>
            <person name="Bentzer J."/>
            <person name="Ahren D."/>
            <person name="Johansson T."/>
            <person name="Persson P."/>
            <person name="Tunlid A."/>
        </authorList>
    </citation>
    <scope>NUCLEOTIDE SEQUENCE [LARGE SCALE GENOMIC DNA]</scope>
    <source>
        <strain evidence="1 2">CBS 661.87</strain>
    </source>
</reference>
<gene>
    <name evidence="1" type="ORF">D9615_008372</name>
</gene>
<dbReference type="EMBL" id="JAACJP010000011">
    <property type="protein sequence ID" value="KAF5381273.1"/>
    <property type="molecule type" value="Genomic_DNA"/>
</dbReference>
<evidence type="ECO:0008006" key="3">
    <source>
        <dbReference type="Google" id="ProtNLM"/>
    </source>
</evidence>
<sequence>MSPPPPPLSTPLIANPVLPILPTPSPIPSLSTTAWFELGKKYPKARLRAHKWDWISSSGTWLPHYEFQTIAKITHIWDGLNGHLPMRELNITWGARWKRNLRRTKTEASRRSKVVNLVDKLAAKHR</sequence>
<comment type="caution">
    <text evidence="1">The sequence shown here is derived from an EMBL/GenBank/DDBJ whole genome shotgun (WGS) entry which is preliminary data.</text>
</comment>
<organism evidence="1 2">
    <name type="scientific">Tricholomella constricta</name>
    <dbReference type="NCBI Taxonomy" id="117010"/>
    <lineage>
        <taxon>Eukaryota</taxon>
        <taxon>Fungi</taxon>
        <taxon>Dikarya</taxon>
        <taxon>Basidiomycota</taxon>
        <taxon>Agaricomycotina</taxon>
        <taxon>Agaricomycetes</taxon>
        <taxon>Agaricomycetidae</taxon>
        <taxon>Agaricales</taxon>
        <taxon>Tricholomatineae</taxon>
        <taxon>Lyophyllaceae</taxon>
        <taxon>Tricholomella</taxon>
    </lineage>
</organism>
<dbReference type="OrthoDB" id="3046224at2759"/>